<dbReference type="Proteomes" id="UP000585258">
    <property type="component" value="Unassembled WGS sequence"/>
</dbReference>
<sequence length="53" mass="5986">MKKLELLNEEMFDLKIQGVFTDDGCSSDCDDDCGTYNKDNGTYSCDAEGTTWY</sequence>
<evidence type="ECO:0000313" key="2">
    <source>
        <dbReference type="Proteomes" id="UP000585258"/>
    </source>
</evidence>
<organism evidence="1 2">
    <name type="scientific">Clostridium gasigenes</name>
    <dbReference type="NCBI Taxonomy" id="94869"/>
    <lineage>
        <taxon>Bacteria</taxon>
        <taxon>Bacillati</taxon>
        <taxon>Bacillota</taxon>
        <taxon>Clostridia</taxon>
        <taxon>Eubacteriales</taxon>
        <taxon>Clostridiaceae</taxon>
        <taxon>Clostridium</taxon>
    </lineage>
</organism>
<proteinExistence type="predicted"/>
<name>A0A7X0S8U8_9CLOT</name>
<dbReference type="AlphaFoldDB" id="A0A7X0S8U8"/>
<accession>A0A7X0S8U8</accession>
<reference evidence="1 2" key="1">
    <citation type="submission" date="2020-08" db="EMBL/GenBank/DDBJ databases">
        <title>Clostridia isolated from Swiss meat.</title>
        <authorList>
            <person name="Wambui J."/>
            <person name="Stevens M.J.A."/>
            <person name="Stephan R."/>
        </authorList>
    </citation>
    <scope>NUCLEOTIDE SEQUENCE [LARGE SCALE GENOMIC DNA]</scope>
    <source>
        <strain evidence="1 2">CM001</strain>
    </source>
</reference>
<gene>
    <name evidence="1" type="ORF">H7E68_00090</name>
</gene>
<dbReference type="EMBL" id="JACKWY010000001">
    <property type="protein sequence ID" value="MBB6713127.1"/>
    <property type="molecule type" value="Genomic_DNA"/>
</dbReference>
<evidence type="ECO:0000313" key="1">
    <source>
        <dbReference type="EMBL" id="MBB6713127.1"/>
    </source>
</evidence>
<comment type="caution">
    <text evidence="1">The sequence shown here is derived from an EMBL/GenBank/DDBJ whole genome shotgun (WGS) entry which is preliminary data.</text>
</comment>
<protein>
    <submittedName>
        <fullName evidence="1">Uncharacterized protein</fullName>
    </submittedName>
</protein>
<dbReference type="RefSeq" id="WP_185163012.1">
    <property type="nucleotide sequence ID" value="NZ_JACKWY010000001.1"/>
</dbReference>